<sequence>MHLEEWMEQSMFTIQSVVSWKFRKKIQEPRDGSGCAKPTEREERKLSSELRMVRPESFVASSTVGKKRPKLKVWRPPKSLKREDGGAELPRPSTETERKDVDVAWLLLKEKRKLTLGIGIDRRRRTGPGQNRRAISPSSRGAWRATEAFDESLVEEKERYESSKEATAEMVTSIAEDGGTRERKTSRRRVASDRKSQRGRGR</sequence>
<evidence type="ECO:0000256" key="1">
    <source>
        <dbReference type="SAM" id="MobiDB-lite"/>
    </source>
</evidence>
<dbReference type="EMBL" id="OZ034813">
    <property type="protein sequence ID" value="CAL1357801.1"/>
    <property type="molecule type" value="Genomic_DNA"/>
</dbReference>
<reference evidence="2 3" key="1">
    <citation type="submission" date="2024-04" db="EMBL/GenBank/DDBJ databases">
        <authorList>
            <person name="Fracassetti M."/>
        </authorList>
    </citation>
    <scope>NUCLEOTIDE SEQUENCE [LARGE SCALE GENOMIC DNA]</scope>
</reference>
<feature type="region of interest" description="Disordered" evidence="1">
    <location>
        <begin position="119"/>
        <end position="202"/>
    </location>
</feature>
<evidence type="ECO:0000313" key="3">
    <source>
        <dbReference type="Proteomes" id="UP001497516"/>
    </source>
</evidence>
<feature type="region of interest" description="Disordered" evidence="1">
    <location>
        <begin position="27"/>
        <end position="48"/>
    </location>
</feature>
<dbReference type="AlphaFoldDB" id="A0AAV2CP19"/>
<feature type="region of interest" description="Disordered" evidence="1">
    <location>
        <begin position="60"/>
        <end position="97"/>
    </location>
</feature>
<organism evidence="2 3">
    <name type="scientific">Linum trigynum</name>
    <dbReference type="NCBI Taxonomy" id="586398"/>
    <lineage>
        <taxon>Eukaryota</taxon>
        <taxon>Viridiplantae</taxon>
        <taxon>Streptophyta</taxon>
        <taxon>Embryophyta</taxon>
        <taxon>Tracheophyta</taxon>
        <taxon>Spermatophyta</taxon>
        <taxon>Magnoliopsida</taxon>
        <taxon>eudicotyledons</taxon>
        <taxon>Gunneridae</taxon>
        <taxon>Pentapetalae</taxon>
        <taxon>rosids</taxon>
        <taxon>fabids</taxon>
        <taxon>Malpighiales</taxon>
        <taxon>Linaceae</taxon>
        <taxon>Linum</taxon>
    </lineage>
</organism>
<proteinExistence type="predicted"/>
<feature type="compositionally biased region" description="Basic and acidic residues" evidence="1">
    <location>
        <begin position="154"/>
        <end position="167"/>
    </location>
</feature>
<name>A0AAV2CP19_9ROSI</name>
<feature type="compositionally biased region" description="Basic and acidic residues" evidence="1">
    <location>
        <begin position="38"/>
        <end position="48"/>
    </location>
</feature>
<protein>
    <submittedName>
        <fullName evidence="2">Uncharacterized protein</fullName>
    </submittedName>
</protein>
<evidence type="ECO:0000313" key="2">
    <source>
        <dbReference type="EMBL" id="CAL1357801.1"/>
    </source>
</evidence>
<accession>A0AAV2CP19</accession>
<dbReference type="Proteomes" id="UP001497516">
    <property type="component" value="Chromosome 1"/>
</dbReference>
<keyword evidence="3" id="KW-1185">Reference proteome</keyword>
<feature type="compositionally biased region" description="Basic residues" evidence="1">
    <location>
        <begin position="65"/>
        <end position="79"/>
    </location>
</feature>
<gene>
    <name evidence="2" type="ORF">LTRI10_LOCUS5406</name>
</gene>